<dbReference type="InterPro" id="IPR005119">
    <property type="entry name" value="LysR_subst-bd"/>
</dbReference>
<dbReference type="PANTHER" id="PTHR30118:SF6">
    <property type="entry name" value="HTH-TYPE TRANSCRIPTIONAL REGULATOR LEUO"/>
    <property type="match status" value="1"/>
</dbReference>
<dbReference type="GO" id="GO:0003700">
    <property type="term" value="F:DNA-binding transcription factor activity"/>
    <property type="evidence" value="ECO:0007669"/>
    <property type="project" value="InterPro"/>
</dbReference>
<dbReference type="Gene3D" id="3.40.190.10">
    <property type="entry name" value="Periplasmic binding protein-like II"/>
    <property type="match status" value="2"/>
</dbReference>
<accession>A0A059KFN1</accession>
<evidence type="ECO:0000256" key="4">
    <source>
        <dbReference type="ARBA" id="ARBA00023163"/>
    </source>
</evidence>
<dbReference type="GO" id="GO:0003677">
    <property type="term" value="F:DNA binding"/>
    <property type="evidence" value="ECO:0007669"/>
    <property type="project" value="UniProtKB-KW"/>
</dbReference>
<keyword evidence="4" id="KW-0804">Transcription</keyword>
<evidence type="ECO:0000256" key="1">
    <source>
        <dbReference type="ARBA" id="ARBA00009437"/>
    </source>
</evidence>
<dbReference type="Pfam" id="PF03466">
    <property type="entry name" value="LysR_substrate"/>
    <property type="match status" value="1"/>
</dbReference>
<dbReference type="PROSITE" id="PS50931">
    <property type="entry name" value="HTH_LYSR"/>
    <property type="match status" value="1"/>
</dbReference>
<sequence>MLMADMNDIDDSGRIELDGRLLQALVAVHEEGSLTRAAQRLGLTQSAVSHAVERLRAITGDALFVRSGRGIVPTARADALVVGARRLLAELRDFGQAGAFDPAQLRRTLTIAANDLQRDLLLPPLLARLRAQAPGVLLRVIPAGAPTPELLRDEACALVLTPRPPEAGDILQRRLFDDEYRVFFDPQARQAPRDQADYLAAEHLTVAHDGRLRTLDIDDRIAGLGLQRRIVATVPVFAGLAALLAGSTRLATAPGRLRHGVLRGLADAPLPWLQPAPGLTMYMVWHQRHQDDPMHRWLRELLVACAGAAAPQRSASPPPPSTL</sequence>
<dbReference type="PATRIC" id="fig|1286631.3.peg.4013"/>
<dbReference type="InterPro" id="IPR036388">
    <property type="entry name" value="WH-like_DNA-bd_sf"/>
</dbReference>
<gene>
    <name evidence="6" type="ORF">X805_41230</name>
</gene>
<evidence type="ECO:0000259" key="5">
    <source>
        <dbReference type="PROSITE" id="PS50931"/>
    </source>
</evidence>
<dbReference type="EMBL" id="AZRA01000162">
    <property type="protein sequence ID" value="KDB50287.1"/>
    <property type="molecule type" value="Genomic_DNA"/>
</dbReference>
<dbReference type="AlphaFoldDB" id="A0A059KFN1"/>
<dbReference type="Proteomes" id="UP000026714">
    <property type="component" value="Unassembled WGS sequence"/>
</dbReference>
<dbReference type="STRING" id="34103.SAMN05421778_11793"/>
<comment type="caution">
    <text evidence="6">The sequence shown here is derived from an EMBL/GenBank/DDBJ whole genome shotgun (WGS) entry which is preliminary data.</text>
</comment>
<dbReference type="InterPro" id="IPR037402">
    <property type="entry name" value="YidZ_PBP2"/>
</dbReference>
<organism evidence="6 7">
    <name type="scientific">Sphaerotilus natans subsp. natans DSM 6575</name>
    <dbReference type="NCBI Taxonomy" id="1286631"/>
    <lineage>
        <taxon>Bacteria</taxon>
        <taxon>Pseudomonadati</taxon>
        <taxon>Pseudomonadota</taxon>
        <taxon>Betaproteobacteria</taxon>
        <taxon>Burkholderiales</taxon>
        <taxon>Sphaerotilaceae</taxon>
        <taxon>Sphaerotilus</taxon>
    </lineage>
</organism>
<keyword evidence="2" id="KW-0805">Transcription regulation</keyword>
<keyword evidence="3" id="KW-0238">DNA-binding</keyword>
<evidence type="ECO:0000256" key="3">
    <source>
        <dbReference type="ARBA" id="ARBA00023125"/>
    </source>
</evidence>
<dbReference type="SUPFAM" id="SSF46785">
    <property type="entry name" value="Winged helix' DNA-binding domain"/>
    <property type="match status" value="1"/>
</dbReference>
<keyword evidence="7" id="KW-1185">Reference proteome</keyword>
<dbReference type="PANTHER" id="PTHR30118">
    <property type="entry name" value="HTH-TYPE TRANSCRIPTIONAL REGULATOR LEUO-RELATED"/>
    <property type="match status" value="1"/>
</dbReference>
<dbReference type="SUPFAM" id="SSF53850">
    <property type="entry name" value="Periplasmic binding protein-like II"/>
    <property type="match status" value="1"/>
</dbReference>
<dbReference type="Pfam" id="PF00126">
    <property type="entry name" value="HTH_1"/>
    <property type="match status" value="1"/>
</dbReference>
<reference evidence="6 7" key="1">
    <citation type="journal article" date="2014" name="FEMS Microbiol. Ecol.">
        <title>Sphaerotilus natans encrusted with nanoball-shaped Fe(III) oxide minerals formed by nitrate-reducing mixotrophic Fe(II) oxidation.</title>
        <authorList>
            <person name="Park S."/>
            <person name="Kim D.H."/>
            <person name="Lee J.H."/>
            <person name="Hur H.G."/>
        </authorList>
    </citation>
    <scope>NUCLEOTIDE SEQUENCE [LARGE SCALE GENOMIC DNA]</scope>
    <source>
        <strain evidence="6 7">DSM 6575</strain>
    </source>
</reference>
<protein>
    <submittedName>
        <fullName evidence="6">PnbR protein</fullName>
    </submittedName>
</protein>
<evidence type="ECO:0000313" key="6">
    <source>
        <dbReference type="EMBL" id="KDB50287.1"/>
    </source>
</evidence>
<name>A0A059KFN1_9BURK</name>
<dbReference type="InterPro" id="IPR000847">
    <property type="entry name" value="LysR_HTH_N"/>
</dbReference>
<dbReference type="PRINTS" id="PR00039">
    <property type="entry name" value="HTHLYSR"/>
</dbReference>
<evidence type="ECO:0000256" key="2">
    <source>
        <dbReference type="ARBA" id="ARBA00023015"/>
    </source>
</evidence>
<evidence type="ECO:0000313" key="7">
    <source>
        <dbReference type="Proteomes" id="UP000026714"/>
    </source>
</evidence>
<dbReference type="InterPro" id="IPR050389">
    <property type="entry name" value="LysR-type_TF"/>
</dbReference>
<dbReference type="Gene3D" id="1.10.10.10">
    <property type="entry name" value="Winged helix-like DNA-binding domain superfamily/Winged helix DNA-binding domain"/>
    <property type="match status" value="1"/>
</dbReference>
<feature type="domain" description="HTH lysR-type" evidence="5">
    <location>
        <begin position="17"/>
        <end position="74"/>
    </location>
</feature>
<comment type="similarity">
    <text evidence="1">Belongs to the LysR transcriptional regulatory family.</text>
</comment>
<proteinExistence type="inferred from homology"/>
<dbReference type="CDD" id="cd08417">
    <property type="entry name" value="PBP2_Nitroaromatics_like"/>
    <property type="match status" value="1"/>
</dbReference>
<dbReference type="eggNOG" id="COG0583">
    <property type="taxonomic scope" value="Bacteria"/>
</dbReference>
<dbReference type="InterPro" id="IPR036390">
    <property type="entry name" value="WH_DNA-bd_sf"/>
</dbReference>